<protein>
    <submittedName>
        <fullName evidence="2">Uncharacterized protein</fullName>
    </submittedName>
</protein>
<dbReference type="AlphaFoldDB" id="A0A835VTU6"/>
<dbReference type="Proteomes" id="UP000650467">
    <property type="component" value="Unassembled WGS sequence"/>
</dbReference>
<sequence length="823" mass="80927">MYGGAVFVGQLIKVISLTEGSMAHSNNASFDGGVFNSEGSLETMVLAGGAALHHNHAGSGSGGAIFIRQDLGSFLLTDGASINANAAGLHGGAVCVEQNMGSINISDSARLEANRAGADGGAIRVGGTADAVVLGNHSCVCGNSAVGDGGGFWFADAVGSMRLSDGVGVRNNTAASGSGGAFYLGAAVGVLDVASGSEVQNNGAGASGGAVHAAGAIQSLTVTNSTLQGNSAASRGGVLTTLSSITSGRLHYSALLSNSAGEGGVFFVGGAFFGSIELTTCNVEGNRALIGNGGVLAAPAVAAASPGGGATGSAGSSVAPAQSTTTPAVGPTSLVLRSSRVSRNTAQVHGGVAWLDRLPGQLLMADVEMVENKALSGSGGVVYVSKGSRATAEGGALAIWGTRTKGSTAGVSSRTIDRSRELMVRAAASGVTLSRTSFSSARSAGGDGGAVLLDLLTRNGWATLVNSSFNGCGAAASGGAARLQLAPGTRVEVLNSSFAGSTANQDGGAVSYVQLTAINGSSSSGCDPAMAASAVSSGLMVVTESRFNANQAGAHGGALHISEQGAAMVSACTFHDNAVLSGAGGAVSAVGCRFVRLRSSQLLGGRAATLGGGAALLGCDVAVLEGCELKGNEALADDSKVYTPPVWLADPDMSALSVVCGSAGAAYPYSASLSVRALPPGRHVGNLTLGGLNALCAGSALSTSTGRGDSAVVPWCDPLFVNVEAGADGSEASQGLTLKLDRGAASWNRVILRGWPGAYVLFVNVTGVEYPVGLLLDRRAPYHSLPGFDEGTAAGAANLTAAAARVVADVGSSCMNCPNNAFW</sequence>
<dbReference type="GO" id="GO:0000724">
    <property type="term" value="P:double-strand break repair via homologous recombination"/>
    <property type="evidence" value="ECO:0007669"/>
    <property type="project" value="TreeGrafter"/>
</dbReference>
<dbReference type="OrthoDB" id="548080at2759"/>
<evidence type="ECO:0000313" key="2">
    <source>
        <dbReference type="EMBL" id="KAG2427585.1"/>
    </source>
</evidence>
<evidence type="ECO:0000256" key="1">
    <source>
        <dbReference type="SAM" id="MobiDB-lite"/>
    </source>
</evidence>
<comment type="caution">
    <text evidence="2">The sequence shown here is derived from an EMBL/GenBank/DDBJ whole genome shotgun (WGS) entry which is preliminary data.</text>
</comment>
<keyword evidence="3" id="KW-1185">Reference proteome</keyword>
<dbReference type="InterPro" id="IPR051246">
    <property type="entry name" value="WDR48"/>
</dbReference>
<dbReference type="PANTHER" id="PTHR19862">
    <property type="entry name" value="WD REPEAT-CONTAINING PROTEIN 48"/>
    <property type="match status" value="1"/>
</dbReference>
<accession>A0A835VTU6</accession>
<dbReference type="EMBL" id="JAEHOC010000039">
    <property type="protein sequence ID" value="KAG2427585.1"/>
    <property type="molecule type" value="Genomic_DNA"/>
</dbReference>
<name>A0A835VTU6_CHLIN</name>
<organism evidence="2 3">
    <name type="scientific">Chlamydomonas incerta</name>
    <dbReference type="NCBI Taxonomy" id="51695"/>
    <lineage>
        <taxon>Eukaryota</taxon>
        <taxon>Viridiplantae</taxon>
        <taxon>Chlorophyta</taxon>
        <taxon>core chlorophytes</taxon>
        <taxon>Chlorophyceae</taxon>
        <taxon>CS clade</taxon>
        <taxon>Chlamydomonadales</taxon>
        <taxon>Chlamydomonadaceae</taxon>
        <taxon>Chlamydomonas</taxon>
    </lineage>
</organism>
<feature type="region of interest" description="Disordered" evidence="1">
    <location>
        <begin position="309"/>
        <end position="330"/>
    </location>
</feature>
<dbReference type="SUPFAM" id="SSF51126">
    <property type="entry name" value="Pectin lyase-like"/>
    <property type="match status" value="1"/>
</dbReference>
<dbReference type="InterPro" id="IPR011050">
    <property type="entry name" value="Pectin_lyase_fold/virulence"/>
</dbReference>
<proteinExistence type="predicted"/>
<evidence type="ECO:0000313" key="3">
    <source>
        <dbReference type="Proteomes" id="UP000650467"/>
    </source>
</evidence>
<dbReference type="GO" id="GO:0043130">
    <property type="term" value="F:ubiquitin binding"/>
    <property type="evidence" value="ECO:0007669"/>
    <property type="project" value="TreeGrafter"/>
</dbReference>
<gene>
    <name evidence="2" type="ORF">HXX76_012239</name>
</gene>
<reference evidence="2" key="1">
    <citation type="journal article" date="2020" name="bioRxiv">
        <title>Comparative genomics of Chlamydomonas.</title>
        <authorList>
            <person name="Craig R.J."/>
            <person name="Hasan A.R."/>
            <person name="Ness R.W."/>
            <person name="Keightley P.D."/>
        </authorList>
    </citation>
    <scope>NUCLEOTIDE SEQUENCE</scope>
    <source>
        <strain evidence="2">SAG 7.73</strain>
    </source>
</reference>
<dbReference type="PANTHER" id="PTHR19862:SF14">
    <property type="entry name" value="WD REPEAT-CONTAINING PROTEIN 48"/>
    <property type="match status" value="1"/>
</dbReference>